<dbReference type="GO" id="GO:0006396">
    <property type="term" value="P:RNA processing"/>
    <property type="evidence" value="ECO:0007669"/>
    <property type="project" value="InterPro"/>
</dbReference>
<evidence type="ECO:0000313" key="4">
    <source>
        <dbReference type="EMBL" id="SVB22829.1"/>
    </source>
</evidence>
<accession>A0A382CAG1</accession>
<dbReference type="InterPro" id="IPR013123">
    <property type="entry name" value="SpoU_subst-bd"/>
</dbReference>
<dbReference type="PANTHER" id="PTHR46429:SF1">
    <property type="entry name" value="23S RRNA (GUANOSINE-2'-O-)-METHYLTRANSFERASE RLMB"/>
    <property type="match status" value="1"/>
</dbReference>
<keyword evidence="1" id="KW-0489">Methyltransferase</keyword>
<dbReference type="Gene3D" id="3.40.1280.10">
    <property type="match status" value="1"/>
</dbReference>
<dbReference type="InterPro" id="IPR029026">
    <property type="entry name" value="tRNA_m1G_MTases_N"/>
</dbReference>
<name>A0A382CAG1_9ZZZZ</name>
<dbReference type="PANTHER" id="PTHR46429">
    <property type="entry name" value="23S RRNA (GUANOSINE-2'-O-)-METHYLTRANSFERASE RLMB"/>
    <property type="match status" value="1"/>
</dbReference>
<dbReference type="InterPro" id="IPR029028">
    <property type="entry name" value="Alpha/beta_knot_MTases"/>
</dbReference>
<keyword evidence="2" id="KW-0808">Transferase</keyword>
<sequence length="257" mass="27725">MASSQGCRKLRAAPMAKSSREHVYGLNPAFEVLRAGKRRVYSAHLNEGMRDNTRVKKLLGVLERGNVEIEWTDKGRLMQVSGSRDHQGVVLKTSLYPYAEFDELLGVPRMLMLDNVEDPHNVGAILRSAEVFGFTSVCLPKKGVPEIYPSVVKVSAGATEFMKICRSDSANGYARKAAEAGYRIAALDMAGKSSLEALAAAKPEKLLLVIGGEDRSVGQFILNMADDVVGITQRGRINSLNASVAAGIAMFALGPAE</sequence>
<dbReference type="SUPFAM" id="SSF55315">
    <property type="entry name" value="L30e-like"/>
    <property type="match status" value="1"/>
</dbReference>
<reference evidence="4" key="1">
    <citation type="submission" date="2018-05" db="EMBL/GenBank/DDBJ databases">
        <authorList>
            <person name="Lanie J.A."/>
            <person name="Ng W.-L."/>
            <person name="Kazmierczak K.M."/>
            <person name="Andrzejewski T.M."/>
            <person name="Davidsen T.M."/>
            <person name="Wayne K.J."/>
            <person name="Tettelin H."/>
            <person name="Glass J.I."/>
            <person name="Rusch D."/>
            <person name="Podicherti R."/>
            <person name="Tsui H.-C.T."/>
            <person name="Winkler M.E."/>
        </authorList>
    </citation>
    <scope>NUCLEOTIDE SEQUENCE</scope>
</reference>
<protein>
    <recommendedName>
        <fullName evidence="3">RNA 2-O ribose methyltransferase substrate binding domain-containing protein</fullName>
    </recommendedName>
</protein>
<dbReference type="InterPro" id="IPR001537">
    <property type="entry name" value="SpoU_MeTrfase"/>
</dbReference>
<dbReference type="Pfam" id="PF00588">
    <property type="entry name" value="SpoU_methylase"/>
    <property type="match status" value="1"/>
</dbReference>
<proteinExistence type="predicted"/>
<dbReference type="AlphaFoldDB" id="A0A382CAG1"/>
<dbReference type="SUPFAM" id="SSF75217">
    <property type="entry name" value="alpha/beta knot"/>
    <property type="match status" value="1"/>
</dbReference>
<dbReference type="Pfam" id="PF08032">
    <property type="entry name" value="SpoU_sub_bind"/>
    <property type="match status" value="1"/>
</dbReference>
<dbReference type="GO" id="GO:0032259">
    <property type="term" value="P:methylation"/>
    <property type="evidence" value="ECO:0007669"/>
    <property type="project" value="UniProtKB-KW"/>
</dbReference>
<dbReference type="SMART" id="SM00967">
    <property type="entry name" value="SpoU_sub_bind"/>
    <property type="match status" value="1"/>
</dbReference>
<feature type="domain" description="RNA 2-O ribose methyltransferase substrate binding" evidence="3">
    <location>
        <begin position="22"/>
        <end position="99"/>
    </location>
</feature>
<dbReference type="InterPro" id="IPR029064">
    <property type="entry name" value="Ribosomal_eL30-like_sf"/>
</dbReference>
<evidence type="ECO:0000259" key="3">
    <source>
        <dbReference type="SMART" id="SM00967"/>
    </source>
</evidence>
<dbReference type="GO" id="GO:0008173">
    <property type="term" value="F:RNA methyltransferase activity"/>
    <property type="evidence" value="ECO:0007669"/>
    <property type="project" value="InterPro"/>
</dbReference>
<dbReference type="CDD" id="cd18103">
    <property type="entry name" value="SpoU-like_RlmB"/>
    <property type="match status" value="1"/>
</dbReference>
<dbReference type="GO" id="GO:0003723">
    <property type="term" value="F:RNA binding"/>
    <property type="evidence" value="ECO:0007669"/>
    <property type="project" value="InterPro"/>
</dbReference>
<gene>
    <name evidence="4" type="ORF">METZ01_LOCUS175683</name>
</gene>
<dbReference type="InterPro" id="IPR004441">
    <property type="entry name" value="rRNA_MeTrfase_TrmH"/>
</dbReference>
<dbReference type="GO" id="GO:0005829">
    <property type="term" value="C:cytosol"/>
    <property type="evidence" value="ECO:0007669"/>
    <property type="project" value="TreeGrafter"/>
</dbReference>
<evidence type="ECO:0000256" key="2">
    <source>
        <dbReference type="ARBA" id="ARBA00022679"/>
    </source>
</evidence>
<evidence type="ECO:0000256" key="1">
    <source>
        <dbReference type="ARBA" id="ARBA00022603"/>
    </source>
</evidence>
<dbReference type="Gene3D" id="3.30.1330.30">
    <property type="match status" value="1"/>
</dbReference>
<dbReference type="EMBL" id="UINC01033477">
    <property type="protein sequence ID" value="SVB22829.1"/>
    <property type="molecule type" value="Genomic_DNA"/>
</dbReference>
<organism evidence="4">
    <name type="scientific">marine metagenome</name>
    <dbReference type="NCBI Taxonomy" id="408172"/>
    <lineage>
        <taxon>unclassified sequences</taxon>
        <taxon>metagenomes</taxon>
        <taxon>ecological metagenomes</taxon>
    </lineage>
</organism>